<protein>
    <submittedName>
        <fullName evidence="5">Regulatory protein, gntR family</fullName>
    </submittedName>
</protein>
<dbReference type="InterPro" id="IPR036388">
    <property type="entry name" value="WH-like_DNA-bd_sf"/>
</dbReference>
<keyword evidence="1" id="KW-0805">Transcription regulation</keyword>
<proteinExistence type="predicted"/>
<dbReference type="SMART" id="SM00345">
    <property type="entry name" value="HTH_GNTR"/>
    <property type="match status" value="1"/>
</dbReference>
<dbReference type="SUPFAM" id="SSF46785">
    <property type="entry name" value="Winged helix' DNA-binding domain"/>
    <property type="match status" value="1"/>
</dbReference>
<reference evidence="6" key="1">
    <citation type="submission" date="2016-10" db="EMBL/GenBank/DDBJ databases">
        <authorList>
            <person name="Varghese N."/>
            <person name="Submissions S."/>
        </authorList>
    </citation>
    <scope>NUCLEOTIDE SEQUENCE [LARGE SCALE GENOMIC DNA]</scope>
    <source>
        <strain evidence="6">DSM 45237</strain>
    </source>
</reference>
<dbReference type="InterPro" id="IPR000524">
    <property type="entry name" value="Tscrpt_reg_HTH_GntR"/>
</dbReference>
<feature type="domain" description="HTH gntR-type" evidence="4">
    <location>
        <begin position="12"/>
        <end position="80"/>
    </location>
</feature>
<evidence type="ECO:0000259" key="4">
    <source>
        <dbReference type="PROSITE" id="PS50949"/>
    </source>
</evidence>
<dbReference type="PROSITE" id="PS50949">
    <property type="entry name" value="HTH_GNTR"/>
    <property type="match status" value="1"/>
</dbReference>
<dbReference type="RefSeq" id="WP_069108919.1">
    <property type="nucleotide sequence ID" value="NZ_FNUC01000004.1"/>
</dbReference>
<evidence type="ECO:0000256" key="2">
    <source>
        <dbReference type="ARBA" id="ARBA00023125"/>
    </source>
</evidence>
<keyword evidence="6" id="KW-1185">Reference proteome</keyword>
<evidence type="ECO:0000313" key="6">
    <source>
        <dbReference type="Proteomes" id="UP000181980"/>
    </source>
</evidence>
<dbReference type="EMBL" id="FNUC01000004">
    <property type="protein sequence ID" value="SEF16249.1"/>
    <property type="molecule type" value="Genomic_DNA"/>
</dbReference>
<dbReference type="PANTHER" id="PTHR44846">
    <property type="entry name" value="MANNOSYL-D-GLYCERATE TRANSPORT/METABOLISM SYSTEM REPRESSOR MNGR-RELATED"/>
    <property type="match status" value="1"/>
</dbReference>
<keyword evidence="2" id="KW-0238">DNA-binding</keyword>
<evidence type="ECO:0000256" key="1">
    <source>
        <dbReference type="ARBA" id="ARBA00023015"/>
    </source>
</evidence>
<dbReference type="Pfam" id="PF00392">
    <property type="entry name" value="GntR"/>
    <property type="match status" value="1"/>
</dbReference>
<accession>A0A1H5PRB4</accession>
<dbReference type="GO" id="GO:0003677">
    <property type="term" value="F:DNA binding"/>
    <property type="evidence" value="ECO:0007669"/>
    <property type="project" value="UniProtKB-KW"/>
</dbReference>
<evidence type="ECO:0000256" key="3">
    <source>
        <dbReference type="ARBA" id="ARBA00023163"/>
    </source>
</evidence>
<dbReference type="InterPro" id="IPR050679">
    <property type="entry name" value="Bact_HTH_transcr_reg"/>
</dbReference>
<dbReference type="AlphaFoldDB" id="A0A1H5PRB4"/>
<name>A0A1H5PRB4_9ACTN</name>
<keyword evidence="3" id="KW-0804">Transcription</keyword>
<dbReference type="InterPro" id="IPR036390">
    <property type="entry name" value="WH_DNA-bd_sf"/>
</dbReference>
<dbReference type="Gene3D" id="1.10.10.10">
    <property type="entry name" value="Winged helix-like DNA-binding domain superfamily/Winged helix DNA-binding domain"/>
    <property type="match status" value="1"/>
</dbReference>
<evidence type="ECO:0000313" key="5">
    <source>
        <dbReference type="EMBL" id="SEF16249.1"/>
    </source>
</evidence>
<dbReference type="STRING" id="561176.SAMN04488561_5302"/>
<dbReference type="GO" id="GO:0003700">
    <property type="term" value="F:DNA-binding transcription factor activity"/>
    <property type="evidence" value="ECO:0007669"/>
    <property type="project" value="InterPro"/>
</dbReference>
<dbReference type="CDD" id="cd07377">
    <property type="entry name" value="WHTH_GntR"/>
    <property type="match status" value="1"/>
</dbReference>
<dbReference type="Proteomes" id="UP000181980">
    <property type="component" value="Unassembled WGS sequence"/>
</dbReference>
<dbReference type="OrthoDB" id="7363114at2"/>
<dbReference type="GO" id="GO:0045892">
    <property type="term" value="P:negative regulation of DNA-templated transcription"/>
    <property type="evidence" value="ECO:0007669"/>
    <property type="project" value="TreeGrafter"/>
</dbReference>
<gene>
    <name evidence="5" type="ORF">SAMN04488561_5302</name>
</gene>
<organism evidence="5 6">
    <name type="scientific">Jiangella alba</name>
    <dbReference type="NCBI Taxonomy" id="561176"/>
    <lineage>
        <taxon>Bacteria</taxon>
        <taxon>Bacillati</taxon>
        <taxon>Actinomycetota</taxon>
        <taxon>Actinomycetes</taxon>
        <taxon>Jiangellales</taxon>
        <taxon>Jiangellaceae</taxon>
        <taxon>Jiangella</taxon>
    </lineage>
</organism>
<dbReference type="PANTHER" id="PTHR44846:SF17">
    <property type="entry name" value="GNTR-FAMILY TRANSCRIPTIONAL REGULATOR"/>
    <property type="match status" value="1"/>
</dbReference>
<sequence length="87" mass="9463">METFDPDPQLRGYVFVRLADHLLAEIAAGRITVGGRLANEREMARTYGVGIGTVRRTLELLRERGIVETYPSKGTFVIAATPADGAS</sequence>